<dbReference type="EnsemblPlants" id="KEH40693">
    <property type="protein sequence ID" value="KEH40693"/>
    <property type="gene ID" value="MTR_1g033430"/>
</dbReference>
<keyword evidence="3" id="KW-1185">Reference proteome</keyword>
<dbReference type="AlphaFoldDB" id="A0A072VGX1"/>
<reference evidence="1 3" key="2">
    <citation type="journal article" date="2014" name="BMC Genomics">
        <title>An improved genome release (version Mt4.0) for the model legume Medicago truncatula.</title>
        <authorList>
            <person name="Tang H."/>
            <person name="Krishnakumar V."/>
            <person name="Bidwell S."/>
            <person name="Rosen B."/>
            <person name="Chan A."/>
            <person name="Zhou S."/>
            <person name="Gentzbittel L."/>
            <person name="Childs K.L."/>
            <person name="Yandell M."/>
            <person name="Gundlach H."/>
            <person name="Mayer K.F."/>
            <person name="Schwartz D.C."/>
            <person name="Town C.D."/>
        </authorList>
    </citation>
    <scope>GENOME REANNOTATION</scope>
    <source>
        <strain evidence="1">A17</strain>
        <strain evidence="2 3">cv. Jemalong A17</strain>
    </source>
</reference>
<organism evidence="1 3">
    <name type="scientific">Medicago truncatula</name>
    <name type="common">Barrel medic</name>
    <name type="synonym">Medicago tribuloides</name>
    <dbReference type="NCBI Taxonomy" id="3880"/>
    <lineage>
        <taxon>Eukaryota</taxon>
        <taxon>Viridiplantae</taxon>
        <taxon>Streptophyta</taxon>
        <taxon>Embryophyta</taxon>
        <taxon>Tracheophyta</taxon>
        <taxon>Spermatophyta</taxon>
        <taxon>Magnoliopsida</taxon>
        <taxon>eudicotyledons</taxon>
        <taxon>Gunneridae</taxon>
        <taxon>Pentapetalae</taxon>
        <taxon>rosids</taxon>
        <taxon>fabids</taxon>
        <taxon>Fabales</taxon>
        <taxon>Fabaceae</taxon>
        <taxon>Papilionoideae</taxon>
        <taxon>50 kb inversion clade</taxon>
        <taxon>NPAAA clade</taxon>
        <taxon>Hologalegina</taxon>
        <taxon>IRL clade</taxon>
        <taxon>Trifolieae</taxon>
        <taxon>Medicago</taxon>
    </lineage>
</organism>
<gene>
    <name evidence="1" type="ordered locus">MTR_1g033430</name>
</gene>
<evidence type="ECO:0000313" key="2">
    <source>
        <dbReference type="EnsemblPlants" id="KEH40693"/>
    </source>
</evidence>
<evidence type="ECO:0000313" key="1">
    <source>
        <dbReference type="EMBL" id="KEH40693.1"/>
    </source>
</evidence>
<evidence type="ECO:0000313" key="3">
    <source>
        <dbReference type="Proteomes" id="UP000002051"/>
    </source>
</evidence>
<name>A0A072VGX1_MEDTR</name>
<reference evidence="2" key="3">
    <citation type="submission" date="2015-04" db="UniProtKB">
        <authorList>
            <consortium name="EnsemblPlants"/>
        </authorList>
    </citation>
    <scope>IDENTIFICATION</scope>
    <source>
        <strain evidence="2">cv. Jemalong A17</strain>
    </source>
</reference>
<proteinExistence type="predicted"/>
<reference evidence="1 3" key="1">
    <citation type="journal article" date="2011" name="Nature">
        <title>The Medicago genome provides insight into the evolution of rhizobial symbioses.</title>
        <authorList>
            <person name="Young N.D."/>
            <person name="Debelle F."/>
            <person name="Oldroyd G.E."/>
            <person name="Geurts R."/>
            <person name="Cannon S.B."/>
            <person name="Udvardi M.K."/>
            <person name="Benedito V.A."/>
            <person name="Mayer K.F."/>
            <person name="Gouzy J."/>
            <person name="Schoof H."/>
            <person name="Van de Peer Y."/>
            <person name="Proost S."/>
            <person name="Cook D.R."/>
            <person name="Meyers B.C."/>
            <person name="Spannagl M."/>
            <person name="Cheung F."/>
            <person name="De Mita S."/>
            <person name="Krishnakumar V."/>
            <person name="Gundlach H."/>
            <person name="Zhou S."/>
            <person name="Mudge J."/>
            <person name="Bharti A.K."/>
            <person name="Murray J.D."/>
            <person name="Naoumkina M.A."/>
            <person name="Rosen B."/>
            <person name="Silverstein K.A."/>
            <person name="Tang H."/>
            <person name="Rombauts S."/>
            <person name="Zhao P.X."/>
            <person name="Zhou P."/>
            <person name="Barbe V."/>
            <person name="Bardou P."/>
            <person name="Bechner M."/>
            <person name="Bellec A."/>
            <person name="Berger A."/>
            <person name="Berges H."/>
            <person name="Bidwell S."/>
            <person name="Bisseling T."/>
            <person name="Choisne N."/>
            <person name="Couloux A."/>
            <person name="Denny R."/>
            <person name="Deshpande S."/>
            <person name="Dai X."/>
            <person name="Doyle J.J."/>
            <person name="Dudez A.M."/>
            <person name="Farmer A.D."/>
            <person name="Fouteau S."/>
            <person name="Franken C."/>
            <person name="Gibelin C."/>
            <person name="Gish J."/>
            <person name="Goldstein S."/>
            <person name="Gonzalez A.J."/>
            <person name="Green P.J."/>
            <person name="Hallab A."/>
            <person name="Hartog M."/>
            <person name="Hua A."/>
            <person name="Humphray S.J."/>
            <person name="Jeong D.H."/>
            <person name="Jing Y."/>
            <person name="Jocker A."/>
            <person name="Kenton S.M."/>
            <person name="Kim D.J."/>
            <person name="Klee K."/>
            <person name="Lai H."/>
            <person name="Lang C."/>
            <person name="Lin S."/>
            <person name="Macmil S.L."/>
            <person name="Magdelenat G."/>
            <person name="Matthews L."/>
            <person name="McCorrison J."/>
            <person name="Monaghan E.L."/>
            <person name="Mun J.H."/>
            <person name="Najar F.Z."/>
            <person name="Nicholson C."/>
            <person name="Noirot C."/>
            <person name="O'Bleness M."/>
            <person name="Paule C.R."/>
            <person name="Poulain J."/>
            <person name="Prion F."/>
            <person name="Qin B."/>
            <person name="Qu C."/>
            <person name="Retzel E.F."/>
            <person name="Riddle C."/>
            <person name="Sallet E."/>
            <person name="Samain S."/>
            <person name="Samson N."/>
            <person name="Sanders I."/>
            <person name="Saurat O."/>
            <person name="Scarpelli C."/>
            <person name="Schiex T."/>
            <person name="Segurens B."/>
            <person name="Severin A.J."/>
            <person name="Sherrier D.J."/>
            <person name="Shi R."/>
            <person name="Sims S."/>
            <person name="Singer S.R."/>
            <person name="Sinharoy S."/>
            <person name="Sterck L."/>
            <person name="Viollet A."/>
            <person name="Wang B.B."/>
            <person name="Wang K."/>
            <person name="Wang M."/>
            <person name="Wang X."/>
            <person name="Warfsmann J."/>
            <person name="Weissenbach J."/>
            <person name="White D.D."/>
            <person name="White J.D."/>
            <person name="Wiley G.B."/>
            <person name="Wincker P."/>
            <person name="Xing Y."/>
            <person name="Yang L."/>
            <person name="Yao Z."/>
            <person name="Ying F."/>
            <person name="Zhai J."/>
            <person name="Zhou L."/>
            <person name="Zuber A."/>
            <person name="Denarie J."/>
            <person name="Dixon R.A."/>
            <person name="May G.D."/>
            <person name="Schwartz D.C."/>
            <person name="Rogers J."/>
            <person name="Quetier F."/>
            <person name="Town C.D."/>
            <person name="Roe B.A."/>
        </authorList>
    </citation>
    <scope>NUCLEOTIDE SEQUENCE [LARGE SCALE GENOMIC DNA]</scope>
    <source>
        <strain evidence="1">A17</strain>
        <strain evidence="2 3">cv. Jemalong A17</strain>
    </source>
</reference>
<sequence length="131" mass="15257">MESRGWVDGGGAWEWRRRLLAWEEESVTDFSFLLHDVVLHDRVPDRWQWLLDPVVGYSVMGTYQYITTSVNSLDRGSFVIDFQLEITFFVWELFIRIALLASGGADFLRLWRISYFDVTSSVQCGTMYISG</sequence>
<dbReference type="HOGENOM" id="CLU_1930647_0_0_1"/>
<protein>
    <submittedName>
        <fullName evidence="1 2">Uncharacterized protein</fullName>
    </submittedName>
</protein>
<accession>A0A072VGX1</accession>
<dbReference type="EMBL" id="CM001217">
    <property type="protein sequence ID" value="KEH40693.1"/>
    <property type="molecule type" value="Genomic_DNA"/>
</dbReference>
<dbReference type="Proteomes" id="UP000002051">
    <property type="component" value="Unassembled WGS sequence"/>
</dbReference>